<evidence type="ECO:0000313" key="2">
    <source>
        <dbReference type="EMBL" id="SVA11416.1"/>
    </source>
</evidence>
<feature type="region of interest" description="Disordered" evidence="1">
    <location>
        <begin position="1"/>
        <end position="23"/>
    </location>
</feature>
<protein>
    <submittedName>
        <fullName evidence="2">Uncharacterized protein</fullName>
    </submittedName>
</protein>
<name>A0A381T5F2_9ZZZZ</name>
<accession>A0A381T5F2</accession>
<feature type="non-terminal residue" evidence="2">
    <location>
        <position position="59"/>
    </location>
</feature>
<proteinExistence type="predicted"/>
<dbReference type="EMBL" id="UINC01004053">
    <property type="protein sequence ID" value="SVA11416.1"/>
    <property type="molecule type" value="Genomic_DNA"/>
</dbReference>
<reference evidence="2" key="1">
    <citation type="submission" date="2018-05" db="EMBL/GenBank/DDBJ databases">
        <authorList>
            <person name="Lanie J.A."/>
            <person name="Ng W.-L."/>
            <person name="Kazmierczak K.M."/>
            <person name="Andrzejewski T.M."/>
            <person name="Davidsen T.M."/>
            <person name="Wayne K.J."/>
            <person name="Tettelin H."/>
            <person name="Glass J.I."/>
            <person name="Rusch D."/>
            <person name="Podicherti R."/>
            <person name="Tsui H.-C.T."/>
            <person name="Winkler M.E."/>
        </authorList>
    </citation>
    <scope>NUCLEOTIDE SEQUENCE</scope>
</reference>
<sequence>MAKNRARVRPGIKPDALYPDDPGREALQMAKTRASIVKSVDKPDALYPDDPGREALQMA</sequence>
<gene>
    <name evidence="2" type="ORF">METZ01_LOCUS64270</name>
</gene>
<evidence type="ECO:0000256" key="1">
    <source>
        <dbReference type="SAM" id="MobiDB-lite"/>
    </source>
</evidence>
<dbReference type="AlphaFoldDB" id="A0A381T5F2"/>
<organism evidence="2">
    <name type="scientific">marine metagenome</name>
    <dbReference type="NCBI Taxonomy" id="408172"/>
    <lineage>
        <taxon>unclassified sequences</taxon>
        <taxon>metagenomes</taxon>
        <taxon>ecological metagenomes</taxon>
    </lineage>
</organism>
<feature type="compositionally biased region" description="Basic residues" evidence="1">
    <location>
        <begin position="1"/>
        <end position="10"/>
    </location>
</feature>